<sequence length="304" mass="30173">MTVPVNSPGQPQWGPPPPGRPGPPQAPAQQARNGLGAASLVLGVVGAGFGLVPFLFWLSGTLGVLAVVLGLAGHGRARKGGATNRGVALAGSVLGGIATVLGIAGLLLTVVFVKDAAKSPGGTIPKAPSSAASSSAPGPNPAPSTPPAQKPQPFGATHAYPDGVKVTVSKPAPYTPDASASGHRKGNRALRFTVTIVNDSAESIDITSAVPTLRGSDGIEAEAIYDDEHATSMFAGALEPGGRATGKFAFSVPPESRTVDFQIGPQTLKYDETVWSGPVVTGTGPGTGPGAGSGTDSDPSPVTD</sequence>
<dbReference type="Pfam" id="PF11611">
    <property type="entry name" value="DUF4352"/>
    <property type="match status" value="1"/>
</dbReference>
<feature type="compositionally biased region" description="Low complexity" evidence="2">
    <location>
        <begin position="294"/>
        <end position="304"/>
    </location>
</feature>
<feature type="domain" description="DUF4352" evidence="4">
    <location>
        <begin position="183"/>
        <end position="265"/>
    </location>
</feature>
<evidence type="ECO:0000313" key="6">
    <source>
        <dbReference type="Proteomes" id="UP001050808"/>
    </source>
</evidence>
<evidence type="ECO:0000313" key="5">
    <source>
        <dbReference type="EMBL" id="GHI37704.1"/>
    </source>
</evidence>
<dbReference type="RefSeq" id="WP_189960958.1">
    <property type="nucleotide sequence ID" value="NZ_BMUA01000002.1"/>
</dbReference>
<feature type="transmembrane region" description="Helical" evidence="3">
    <location>
        <begin position="87"/>
        <end position="113"/>
    </location>
</feature>
<comment type="caution">
    <text evidence="5">The sequence shown here is derived from an EMBL/GenBank/DDBJ whole genome shotgun (WGS) entry which is preliminary data.</text>
</comment>
<feature type="region of interest" description="Disordered" evidence="2">
    <location>
        <begin position="274"/>
        <end position="304"/>
    </location>
</feature>
<evidence type="ECO:0000256" key="3">
    <source>
        <dbReference type="SAM" id="Phobius"/>
    </source>
</evidence>
<keyword evidence="3" id="KW-0472">Membrane</keyword>
<gene>
    <name evidence="5" type="ORF">Sviol_21120</name>
</gene>
<feature type="compositionally biased region" description="Pro residues" evidence="2">
    <location>
        <begin position="138"/>
        <end position="150"/>
    </location>
</feature>
<accession>A0ABQ3QKF8</accession>
<dbReference type="Proteomes" id="UP001050808">
    <property type="component" value="Unassembled WGS sequence"/>
</dbReference>
<feature type="transmembrane region" description="Helical" evidence="3">
    <location>
        <begin position="54"/>
        <end position="75"/>
    </location>
</feature>
<feature type="region of interest" description="Disordered" evidence="2">
    <location>
        <begin position="1"/>
        <end position="31"/>
    </location>
</feature>
<keyword evidence="3" id="KW-0812">Transmembrane</keyword>
<keyword evidence="1" id="KW-0732">Signal</keyword>
<evidence type="ECO:0000256" key="2">
    <source>
        <dbReference type="SAM" id="MobiDB-lite"/>
    </source>
</evidence>
<dbReference type="Gene3D" id="2.60.40.1240">
    <property type="match status" value="1"/>
</dbReference>
<feature type="region of interest" description="Disordered" evidence="2">
    <location>
        <begin position="122"/>
        <end position="161"/>
    </location>
</feature>
<keyword evidence="3" id="KW-1133">Transmembrane helix</keyword>
<dbReference type="EMBL" id="BNDY01000002">
    <property type="protein sequence ID" value="GHI37704.1"/>
    <property type="molecule type" value="Genomic_DNA"/>
</dbReference>
<feature type="region of interest" description="Disordered" evidence="2">
    <location>
        <begin position="166"/>
        <end position="185"/>
    </location>
</feature>
<reference evidence="5" key="1">
    <citation type="submission" date="2024-05" db="EMBL/GenBank/DDBJ databases">
        <title>Whole genome shotgun sequence of Streptomyces violascens NBRC 12920.</title>
        <authorList>
            <person name="Komaki H."/>
            <person name="Tamura T."/>
        </authorList>
    </citation>
    <scope>NUCLEOTIDE SEQUENCE</scope>
    <source>
        <strain evidence="5">NBRC 12920</strain>
    </source>
</reference>
<proteinExistence type="predicted"/>
<evidence type="ECO:0000256" key="1">
    <source>
        <dbReference type="ARBA" id="ARBA00022729"/>
    </source>
</evidence>
<evidence type="ECO:0000259" key="4">
    <source>
        <dbReference type="Pfam" id="PF11611"/>
    </source>
</evidence>
<dbReference type="InterPro" id="IPR029050">
    <property type="entry name" value="Immunoprotect_excell_Ig-like"/>
</dbReference>
<feature type="compositionally biased region" description="Low complexity" evidence="2">
    <location>
        <begin position="125"/>
        <end position="137"/>
    </location>
</feature>
<name>A0ABQ3QKF8_9ACTN</name>
<protein>
    <recommendedName>
        <fullName evidence="4">DUF4352 domain-containing protein</fullName>
    </recommendedName>
</protein>
<feature type="compositionally biased region" description="Pro residues" evidence="2">
    <location>
        <begin position="13"/>
        <end position="26"/>
    </location>
</feature>
<dbReference type="InterPro" id="IPR029051">
    <property type="entry name" value="DUF4352"/>
</dbReference>
<keyword evidence="6" id="KW-1185">Reference proteome</keyword>
<feature type="compositionally biased region" description="Gly residues" evidence="2">
    <location>
        <begin position="283"/>
        <end position="293"/>
    </location>
</feature>
<organism evidence="5 6">
    <name type="scientific">Streptomyces violascens</name>
    <dbReference type="NCBI Taxonomy" id="67381"/>
    <lineage>
        <taxon>Bacteria</taxon>
        <taxon>Bacillati</taxon>
        <taxon>Actinomycetota</taxon>
        <taxon>Actinomycetes</taxon>
        <taxon>Kitasatosporales</taxon>
        <taxon>Streptomycetaceae</taxon>
        <taxon>Streptomyces</taxon>
    </lineage>
</organism>